<evidence type="ECO:0000256" key="1">
    <source>
        <dbReference type="SAM" id="MobiDB-lite"/>
    </source>
</evidence>
<feature type="region of interest" description="Disordered" evidence="1">
    <location>
        <begin position="162"/>
        <end position="184"/>
    </location>
</feature>
<proteinExistence type="predicted"/>
<name>A0ABS8XF32_9BURK</name>
<protein>
    <submittedName>
        <fullName evidence="2">Uncharacterized protein</fullName>
    </submittedName>
</protein>
<organism evidence="2 3">
    <name type="scientific">Pelomonas caseinilytica</name>
    <dbReference type="NCBI Taxonomy" id="2906763"/>
    <lineage>
        <taxon>Bacteria</taxon>
        <taxon>Pseudomonadati</taxon>
        <taxon>Pseudomonadota</taxon>
        <taxon>Betaproteobacteria</taxon>
        <taxon>Burkholderiales</taxon>
        <taxon>Sphaerotilaceae</taxon>
        <taxon>Roseateles</taxon>
    </lineage>
</organism>
<reference evidence="2 3" key="1">
    <citation type="submission" date="2021-12" db="EMBL/GenBank/DDBJ databases">
        <title>Genome seq of p7.</title>
        <authorList>
            <person name="Seo T."/>
        </authorList>
    </citation>
    <scope>NUCLEOTIDE SEQUENCE [LARGE SCALE GENOMIC DNA]</scope>
    <source>
        <strain evidence="2 3">P7</strain>
    </source>
</reference>
<comment type="caution">
    <text evidence="2">The sequence shown here is derived from an EMBL/GenBank/DDBJ whole genome shotgun (WGS) entry which is preliminary data.</text>
</comment>
<evidence type="ECO:0000313" key="2">
    <source>
        <dbReference type="EMBL" id="MCE4538087.1"/>
    </source>
</evidence>
<keyword evidence="3" id="KW-1185">Reference proteome</keyword>
<dbReference type="EMBL" id="JAJTWT010000004">
    <property type="protein sequence ID" value="MCE4538087.1"/>
    <property type="molecule type" value="Genomic_DNA"/>
</dbReference>
<evidence type="ECO:0000313" key="3">
    <source>
        <dbReference type="Proteomes" id="UP001201463"/>
    </source>
</evidence>
<sequence>MPRAVAVGVFLEDSLQLQHLAPVARQHVVDDLARAGRGLVDELAQPRALGLGGAKPLLRRRADAHRGDGLHQAADLGFQRLEQARRCGDLARRFALHVGEECSDFTLQQRHRVGAQQVIAHLGQQSLVEHVAPDGHRRRAHGRAAVPVGAAAVALGIDRRESRTAGVAPEHAGEQRARDGALAGARAARGATSCAVLHAPPQLIAHDAQLGLLAGLPLRRRALDIAALPRLRVFLPLPPVPHHVADVQHVEALGEGVGHQRLAAGAHRQRRRAADAFVSE</sequence>
<accession>A0ABS8XF32</accession>
<dbReference type="Proteomes" id="UP001201463">
    <property type="component" value="Unassembled WGS sequence"/>
</dbReference>
<gene>
    <name evidence="2" type="ORF">LXT12_12580</name>
</gene>